<reference evidence="1 2" key="1">
    <citation type="submission" date="2024-02" db="EMBL/GenBank/DDBJ databases">
        <title>Adaptive strategies in a cosmopolitan and abundant soil bacterium.</title>
        <authorList>
            <person name="Carini P."/>
        </authorList>
    </citation>
    <scope>NUCLEOTIDE SEQUENCE [LARGE SCALE GENOMIC DNA]</scope>
    <source>
        <strain evidence="1 2">AZCC 1608</strain>
    </source>
</reference>
<proteinExistence type="predicted"/>
<dbReference type="Proteomes" id="UP001364224">
    <property type="component" value="Unassembled WGS sequence"/>
</dbReference>
<organism evidence="1 2">
    <name type="scientific">Bradyrhizobium algeriense</name>
    <dbReference type="NCBI Taxonomy" id="634784"/>
    <lineage>
        <taxon>Bacteria</taxon>
        <taxon>Pseudomonadati</taxon>
        <taxon>Pseudomonadota</taxon>
        <taxon>Alphaproteobacteria</taxon>
        <taxon>Hyphomicrobiales</taxon>
        <taxon>Nitrobacteraceae</taxon>
        <taxon>Bradyrhizobium</taxon>
    </lineage>
</organism>
<evidence type="ECO:0000313" key="1">
    <source>
        <dbReference type="EMBL" id="MEH2557211.1"/>
    </source>
</evidence>
<dbReference type="Pfam" id="PF07750">
    <property type="entry name" value="GcrA"/>
    <property type="match status" value="1"/>
</dbReference>
<dbReference type="InterPro" id="IPR011681">
    <property type="entry name" value="GcrA"/>
</dbReference>
<name>A0ABU8BGI3_9BRAD</name>
<keyword evidence="2" id="KW-1185">Reference proteome</keyword>
<comment type="caution">
    <text evidence="1">The sequence shown here is derived from an EMBL/GenBank/DDBJ whole genome shotgun (WGS) entry which is preliminary data.</text>
</comment>
<gene>
    <name evidence="1" type="ORF">V1286_004740</name>
</gene>
<protein>
    <submittedName>
        <fullName evidence="1">GcrA cell cycle regulator</fullName>
    </submittedName>
</protein>
<dbReference type="RefSeq" id="WP_334483106.1">
    <property type="nucleotide sequence ID" value="NZ_JAZHRV010000001.1"/>
</dbReference>
<sequence length="177" mass="19761">MELSNWAPEHSDALREFIAKGMTFSEAARAINSRFNTSYSRSAALGRARRLGLGPDDRQQPSMPTKPAELHEIAEPRPSDFRTLALPWPTPVFKEIKPVKLRCVAIEPRHLSLIELERGDCRYPYGGDEEGEAITFCGHPRRPGSSYCTPHFHLSRDPIVPAERAVSTVSLLVVEVA</sequence>
<dbReference type="EMBL" id="JAZHRV010000001">
    <property type="protein sequence ID" value="MEH2557211.1"/>
    <property type="molecule type" value="Genomic_DNA"/>
</dbReference>
<evidence type="ECO:0000313" key="2">
    <source>
        <dbReference type="Proteomes" id="UP001364224"/>
    </source>
</evidence>
<accession>A0ABU8BGI3</accession>